<dbReference type="Proteomes" id="UP000028045">
    <property type="component" value="Unassembled WGS sequence"/>
</dbReference>
<keyword evidence="2" id="KW-1185">Reference proteome</keyword>
<evidence type="ECO:0000313" key="1">
    <source>
        <dbReference type="EMBL" id="KEY70726.1"/>
    </source>
</evidence>
<proteinExistence type="predicted"/>
<organism evidence="1 2">
    <name type="scientific">Stachybotrys chartarum (strain CBS 109288 / IBT 7711)</name>
    <name type="common">Toxic black mold</name>
    <name type="synonym">Stilbospora chartarum</name>
    <dbReference type="NCBI Taxonomy" id="1280523"/>
    <lineage>
        <taxon>Eukaryota</taxon>
        <taxon>Fungi</taxon>
        <taxon>Dikarya</taxon>
        <taxon>Ascomycota</taxon>
        <taxon>Pezizomycotina</taxon>
        <taxon>Sordariomycetes</taxon>
        <taxon>Hypocreomycetidae</taxon>
        <taxon>Hypocreales</taxon>
        <taxon>Stachybotryaceae</taxon>
        <taxon>Stachybotrys</taxon>
    </lineage>
</organism>
<gene>
    <name evidence="1" type="ORF">S7711_10683</name>
</gene>
<reference evidence="1 2" key="1">
    <citation type="journal article" date="2014" name="BMC Genomics">
        <title>Comparative genome sequencing reveals chemotype-specific gene clusters in the toxigenic black mold Stachybotrys.</title>
        <authorList>
            <person name="Semeiks J."/>
            <person name="Borek D."/>
            <person name="Otwinowski Z."/>
            <person name="Grishin N.V."/>
        </authorList>
    </citation>
    <scope>NUCLEOTIDE SEQUENCE [LARGE SCALE GENOMIC DNA]</scope>
    <source>
        <strain evidence="2">CBS 109288 / IBT 7711</strain>
    </source>
</reference>
<dbReference type="AlphaFoldDB" id="A0A084AZJ7"/>
<sequence>MLASAAAGPIRRMEMDSMFGKLWPEAFISLIVEFWYTPLVGAQRLLASCGFTHKSHSGGFRPDWMTLPIQAFPCFIRLVHAISIHFQAHALTGALPSNTTESPRGGSADITTAKGKRRYFTAEPLSRGLQQQKRIKGYLEWPPARVDLFVPKDRRECAINQTAMRD</sequence>
<dbReference type="HOGENOM" id="CLU_1603822_0_0_1"/>
<protein>
    <submittedName>
        <fullName evidence="1">Uncharacterized protein</fullName>
    </submittedName>
</protein>
<dbReference type="EMBL" id="KL648424">
    <property type="protein sequence ID" value="KEY70726.1"/>
    <property type="molecule type" value="Genomic_DNA"/>
</dbReference>
<evidence type="ECO:0000313" key="2">
    <source>
        <dbReference type="Proteomes" id="UP000028045"/>
    </source>
</evidence>
<accession>A0A084AZJ7</accession>
<name>A0A084AZJ7_STACB</name>